<dbReference type="EMBL" id="JAJVKT010000010">
    <property type="protein sequence ID" value="MCE7508962.1"/>
    <property type="molecule type" value="Genomic_DNA"/>
</dbReference>
<organism evidence="2 3">
    <name type="scientific">Alloalcanivorax xenomutans</name>
    <dbReference type="NCBI Taxonomy" id="1094342"/>
    <lineage>
        <taxon>Bacteria</taxon>
        <taxon>Pseudomonadati</taxon>
        <taxon>Pseudomonadota</taxon>
        <taxon>Gammaproteobacteria</taxon>
        <taxon>Oceanospirillales</taxon>
        <taxon>Alcanivoracaceae</taxon>
        <taxon>Alloalcanivorax</taxon>
    </lineage>
</organism>
<name>A0A9Q3W6Z3_9GAMM</name>
<evidence type="ECO:0000256" key="1">
    <source>
        <dbReference type="SAM" id="MobiDB-lite"/>
    </source>
</evidence>
<comment type="caution">
    <text evidence="2">The sequence shown here is derived from an EMBL/GenBank/DDBJ whole genome shotgun (WGS) entry which is preliminary data.</text>
</comment>
<dbReference type="GeneID" id="94685861"/>
<dbReference type="AlphaFoldDB" id="A0A9Q3W6Z3"/>
<sequence length="59" mass="6250">MPRLAIQGLLAITATLWLSQPTLARVESSDIDPPSVETLEPGAASATETPPGESEEEKF</sequence>
<reference evidence="2" key="1">
    <citation type="submission" date="2022-01" db="EMBL/GenBank/DDBJ databases">
        <authorList>
            <person name="Karlyshev A.V."/>
            <person name="Jaspars M."/>
        </authorList>
    </citation>
    <scope>NUCLEOTIDE SEQUENCE</scope>
    <source>
        <strain evidence="2">AGSA3-2</strain>
    </source>
</reference>
<evidence type="ECO:0000313" key="3">
    <source>
        <dbReference type="Proteomes" id="UP001107961"/>
    </source>
</evidence>
<dbReference type="RefSeq" id="WP_022995293.1">
    <property type="nucleotide sequence ID" value="NZ_CBDDTQ010000001.1"/>
</dbReference>
<keyword evidence="3" id="KW-1185">Reference proteome</keyword>
<dbReference type="KEGG" id="axe:P40_05410"/>
<gene>
    <name evidence="2" type="ORF">LZG35_09965</name>
</gene>
<evidence type="ECO:0000313" key="2">
    <source>
        <dbReference type="EMBL" id="MCE7508962.1"/>
    </source>
</evidence>
<accession>A0A9Q3W6Z3</accession>
<proteinExistence type="predicted"/>
<protein>
    <submittedName>
        <fullName evidence="2">Uncharacterized protein</fullName>
    </submittedName>
</protein>
<feature type="region of interest" description="Disordered" evidence="1">
    <location>
        <begin position="25"/>
        <end position="59"/>
    </location>
</feature>
<dbReference type="Proteomes" id="UP001107961">
    <property type="component" value="Unassembled WGS sequence"/>
</dbReference>